<sequence>MADTEKTEPAPTVMALVDEFDVLESRVRFYLAASEKIAADGLSADELDPLVRGGIDLVDSVLVFHALLAEYHAATKGGAA</sequence>
<organism evidence="1 2">
    <name type="scientific">Acuticoccus mangrovi</name>
    <dbReference type="NCBI Taxonomy" id="2796142"/>
    <lineage>
        <taxon>Bacteria</taxon>
        <taxon>Pseudomonadati</taxon>
        <taxon>Pseudomonadota</taxon>
        <taxon>Alphaproteobacteria</taxon>
        <taxon>Hyphomicrobiales</taxon>
        <taxon>Amorphaceae</taxon>
        <taxon>Acuticoccus</taxon>
    </lineage>
</organism>
<gene>
    <name evidence="1" type="ORF">JCR33_19395</name>
</gene>
<dbReference type="AlphaFoldDB" id="A0A934IUC2"/>
<accession>A0A934IUC2</accession>
<evidence type="ECO:0000313" key="2">
    <source>
        <dbReference type="Proteomes" id="UP000609531"/>
    </source>
</evidence>
<dbReference type="EMBL" id="JAEKJA010000021">
    <property type="protein sequence ID" value="MBJ3777879.1"/>
    <property type="molecule type" value="Genomic_DNA"/>
</dbReference>
<comment type="caution">
    <text evidence="1">The sequence shown here is derived from an EMBL/GenBank/DDBJ whole genome shotgun (WGS) entry which is preliminary data.</text>
</comment>
<name>A0A934IUC2_9HYPH</name>
<evidence type="ECO:0000313" key="1">
    <source>
        <dbReference type="EMBL" id="MBJ3777879.1"/>
    </source>
</evidence>
<dbReference type="Proteomes" id="UP000609531">
    <property type="component" value="Unassembled WGS sequence"/>
</dbReference>
<protein>
    <submittedName>
        <fullName evidence="1">Uncharacterized protein</fullName>
    </submittedName>
</protein>
<reference evidence="1" key="1">
    <citation type="submission" date="2020-12" db="EMBL/GenBank/DDBJ databases">
        <title>Bacterial taxonomy.</title>
        <authorList>
            <person name="Pan X."/>
        </authorList>
    </citation>
    <scope>NUCLEOTIDE SEQUENCE</scope>
    <source>
        <strain evidence="1">B2012</strain>
    </source>
</reference>
<keyword evidence="2" id="KW-1185">Reference proteome</keyword>
<dbReference type="RefSeq" id="WP_198883782.1">
    <property type="nucleotide sequence ID" value="NZ_JAEKJA010000021.1"/>
</dbReference>
<proteinExistence type="predicted"/>